<evidence type="ECO:0000313" key="1">
    <source>
        <dbReference type="EMBL" id="QTA92983.1"/>
    </source>
</evidence>
<accession>A0A975GUA4</accession>
<protein>
    <submittedName>
        <fullName evidence="1">Uncharacterized protein</fullName>
    </submittedName>
</protein>
<dbReference type="EMBL" id="CP061800">
    <property type="protein sequence ID" value="QTA92983.1"/>
    <property type="molecule type" value="Genomic_DNA"/>
</dbReference>
<keyword evidence="2" id="KW-1185">Reference proteome</keyword>
<gene>
    <name evidence="1" type="ORF">dnm_090760</name>
</gene>
<evidence type="ECO:0000313" key="2">
    <source>
        <dbReference type="Proteomes" id="UP000663722"/>
    </source>
</evidence>
<dbReference type="AlphaFoldDB" id="A0A975GUA4"/>
<organism evidence="1 2">
    <name type="scientific">Desulfonema magnum</name>
    <dbReference type="NCBI Taxonomy" id="45655"/>
    <lineage>
        <taxon>Bacteria</taxon>
        <taxon>Pseudomonadati</taxon>
        <taxon>Thermodesulfobacteriota</taxon>
        <taxon>Desulfobacteria</taxon>
        <taxon>Desulfobacterales</taxon>
        <taxon>Desulfococcaceae</taxon>
        <taxon>Desulfonema</taxon>
    </lineage>
</organism>
<proteinExistence type="predicted"/>
<dbReference type="Proteomes" id="UP000663722">
    <property type="component" value="Chromosome"/>
</dbReference>
<dbReference type="KEGG" id="dmm:dnm_090760"/>
<name>A0A975GUA4_9BACT</name>
<sequence>MNVRKFSLPEIFFGRGSLEYAGGCARILGAEKVFSDYNGFGGRW</sequence>
<reference evidence="1" key="1">
    <citation type="journal article" date="2021" name="Microb. Physiol.">
        <title>Proteogenomic Insights into the Physiology of Marine, Sulfate-Reducing, Filamentous Desulfonema limicola and Desulfonema magnum.</title>
        <authorList>
            <person name="Schnaars V."/>
            <person name="Wohlbrand L."/>
            <person name="Scheve S."/>
            <person name="Hinrichs C."/>
            <person name="Reinhardt R."/>
            <person name="Rabus R."/>
        </authorList>
    </citation>
    <scope>NUCLEOTIDE SEQUENCE</scope>
    <source>
        <strain evidence="1">4be13</strain>
    </source>
</reference>